<proteinExistence type="predicted"/>
<feature type="compositionally biased region" description="Basic and acidic residues" evidence="11">
    <location>
        <begin position="1879"/>
        <end position="1895"/>
    </location>
</feature>
<feature type="region of interest" description="Disordered" evidence="11">
    <location>
        <begin position="628"/>
        <end position="677"/>
    </location>
</feature>
<dbReference type="InterPro" id="IPR016024">
    <property type="entry name" value="ARM-type_fold"/>
</dbReference>
<dbReference type="Pfam" id="PF01369">
    <property type="entry name" value="Sec7"/>
    <property type="match status" value="1"/>
</dbReference>
<dbReference type="InterPro" id="IPR032629">
    <property type="entry name" value="DCB_dom"/>
</dbReference>
<evidence type="ECO:0000256" key="2">
    <source>
        <dbReference type="ARBA" id="ARBA00004556"/>
    </source>
</evidence>
<evidence type="ECO:0000256" key="1">
    <source>
        <dbReference type="ARBA" id="ARBA00004370"/>
    </source>
</evidence>
<evidence type="ECO:0000256" key="10">
    <source>
        <dbReference type="ARBA" id="ARBA00023136"/>
    </source>
</evidence>
<dbReference type="GO" id="GO:0015031">
    <property type="term" value="P:protein transport"/>
    <property type="evidence" value="ECO:0007669"/>
    <property type="project" value="UniProtKB-KW"/>
</dbReference>
<dbReference type="FunFam" id="1.10.1000.11:FF:000003">
    <property type="entry name" value="Brefeldin A-inhibited guanine nucleotide-exchange protein 1"/>
    <property type="match status" value="1"/>
</dbReference>
<comment type="caution">
    <text evidence="13">The sequence shown here is derived from an EMBL/GenBank/DDBJ whole genome shotgun (WGS) entry which is preliminary data.</text>
</comment>
<feature type="region of interest" description="Disordered" evidence="11">
    <location>
        <begin position="692"/>
        <end position="743"/>
    </location>
</feature>
<evidence type="ECO:0000259" key="12">
    <source>
        <dbReference type="PROSITE" id="PS50190"/>
    </source>
</evidence>
<dbReference type="Gene3D" id="1.10.1000.11">
    <property type="entry name" value="Arf Nucleotide-binding Site Opener,domain 2"/>
    <property type="match status" value="1"/>
</dbReference>
<feature type="region of interest" description="Disordered" evidence="11">
    <location>
        <begin position="969"/>
        <end position="1018"/>
    </location>
</feature>
<dbReference type="PROSITE" id="PS50190">
    <property type="entry name" value="SEC7"/>
    <property type="match status" value="1"/>
</dbReference>
<dbReference type="GO" id="GO:0048471">
    <property type="term" value="C:perinuclear region of cytoplasm"/>
    <property type="evidence" value="ECO:0007669"/>
    <property type="project" value="UniProtKB-SubCell"/>
</dbReference>
<keyword evidence="10" id="KW-0472">Membrane</keyword>
<dbReference type="Pfam" id="PF09324">
    <property type="entry name" value="Sec7-like_HDS"/>
    <property type="match status" value="1"/>
</dbReference>
<feature type="domain" description="SEC7" evidence="12">
    <location>
        <begin position="1015"/>
        <end position="1204"/>
    </location>
</feature>
<dbReference type="GO" id="GO:0005794">
    <property type="term" value="C:Golgi apparatus"/>
    <property type="evidence" value="ECO:0007669"/>
    <property type="project" value="UniProtKB-SubCell"/>
</dbReference>
<name>A0A1W0WNV7_HYPEX</name>
<dbReference type="FunFam" id="1.10.220.20:FF:000002">
    <property type="entry name" value="Brefeldin A-inhibited guanine nucleotide-exchange protein 1"/>
    <property type="match status" value="1"/>
</dbReference>
<dbReference type="InterPro" id="IPR015403">
    <property type="entry name" value="Mon2/Sec7/BIG1-like_HDS"/>
</dbReference>
<dbReference type="Gene3D" id="1.25.10.10">
    <property type="entry name" value="Leucine-rich Repeat Variant"/>
    <property type="match status" value="1"/>
</dbReference>
<gene>
    <name evidence="13" type="ORF">BV898_09065</name>
</gene>
<dbReference type="Pfam" id="PF12783">
    <property type="entry name" value="Sec7-like_HUS"/>
    <property type="match status" value="1"/>
</dbReference>
<dbReference type="SUPFAM" id="SSF48425">
    <property type="entry name" value="Sec7 domain"/>
    <property type="match status" value="1"/>
</dbReference>
<dbReference type="SMART" id="SM00222">
    <property type="entry name" value="Sec7"/>
    <property type="match status" value="1"/>
</dbReference>
<dbReference type="Pfam" id="PF16213">
    <property type="entry name" value="DCB"/>
    <property type="match status" value="1"/>
</dbReference>
<dbReference type="GO" id="GO:0005085">
    <property type="term" value="F:guanyl-nucleotide exchange factor activity"/>
    <property type="evidence" value="ECO:0007669"/>
    <property type="project" value="UniProtKB-KW"/>
</dbReference>
<organism evidence="13 14">
    <name type="scientific">Hypsibius exemplaris</name>
    <name type="common">Freshwater tardigrade</name>
    <dbReference type="NCBI Taxonomy" id="2072580"/>
    <lineage>
        <taxon>Eukaryota</taxon>
        <taxon>Metazoa</taxon>
        <taxon>Ecdysozoa</taxon>
        <taxon>Tardigrada</taxon>
        <taxon>Eutardigrada</taxon>
        <taxon>Parachela</taxon>
        <taxon>Hypsibioidea</taxon>
        <taxon>Hypsibiidae</taxon>
        <taxon>Hypsibius</taxon>
    </lineage>
</organism>
<dbReference type="Proteomes" id="UP000192578">
    <property type="component" value="Unassembled WGS sequence"/>
</dbReference>
<keyword evidence="4" id="KW-0813">Transport</keyword>
<dbReference type="InterPro" id="IPR032691">
    <property type="entry name" value="Mon2/Sec7/BIG1-like_HUS"/>
</dbReference>
<dbReference type="CDD" id="cd00171">
    <property type="entry name" value="Sec7"/>
    <property type="match status" value="1"/>
</dbReference>
<dbReference type="OrthoDB" id="18431at2759"/>
<feature type="region of interest" description="Disordered" evidence="11">
    <location>
        <begin position="1876"/>
        <end position="1895"/>
    </location>
</feature>
<feature type="region of interest" description="Disordered" evidence="11">
    <location>
        <begin position="322"/>
        <end position="341"/>
    </location>
</feature>
<dbReference type="InterPro" id="IPR011989">
    <property type="entry name" value="ARM-like"/>
</dbReference>
<feature type="compositionally biased region" description="Basic and acidic residues" evidence="11">
    <location>
        <begin position="975"/>
        <end position="988"/>
    </location>
</feature>
<dbReference type="FunFam" id="1.25.10.10:FF:000143">
    <property type="entry name" value="ADP-ribosylation factor guanine nucleotide-exchange factor 2 (brefeldin A-inhibited)"/>
    <property type="match status" value="1"/>
</dbReference>
<dbReference type="GO" id="GO:0016020">
    <property type="term" value="C:membrane"/>
    <property type="evidence" value="ECO:0007669"/>
    <property type="project" value="UniProtKB-SubCell"/>
</dbReference>
<keyword evidence="8" id="KW-0653">Protein transport</keyword>
<keyword evidence="7" id="KW-0344">Guanine-nucleotide releasing factor</keyword>
<dbReference type="Gene3D" id="1.10.220.20">
    <property type="match status" value="1"/>
</dbReference>
<evidence type="ECO:0000313" key="14">
    <source>
        <dbReference type="Proteomes" id="UP000192578"/>
    </source>
</evidence>
<feature type="region of interest" description="Disordered" evidence="11">
    <location>
        <begin position="1"/>
        <end position="35"/>
    </location>
</feature>
<evidence type="ECO:0000256" key="11">
    <source>
        <dbReference type="SAM" id="MobiDB-lite"/>
    </source>
</evidence>
<evidence type="ECO:0000256" key="8">
    <source>
        <dbReference type="ARBA" id="ARBA00022927"/>
    </source>
</evidence>
<reference evidence="14" key="1">
    <citation type="submission" date="2017-01" db="EMBL/GenBank/DDBJ databases">
        <title>Comparative genomics of anhydrobiosis in the tardigrade Hypsibius dujardini.</title>
        <authorList>
            <person name="Yoshida Y."/>
            <person name="Koutsovoulos G."/>
            <person name="Laetsch D."/>
            <person name="Stevens L."/>
            <person name="Kumar S."/>
            <person name="Horikawa D."/>
            <person name="Ishino K."/>
            <person name="Komine S."/>
            <person name="Tomita M."/>
            <person name="Blaxter M."/>
            <person name="Arakawa K."/>
        </authorList>
    </citation>
    <scope>NUCLEOTIDE SEQUENCE [LARGE SCALE GENOMIC DNA]</scope>
    <source>
        <strain evidence="14">Z151</strain>
    </source>
</reference>
<keyword evidence="6" id="KW-0597">Phosphoprotein</keyword>
<dbReference type="InterPro" id="IPR035999">
    <property type="entry name" value="Sec7_dom_sf"/>
</dbReference>
<evidence type="ECO:0000256" key="4">
    <source>
        <dbReference type="ARBA" id="ARBA00022448"/>
    </source>
</evidence>
<feature type="region of interest" description="Disordered" evidence="11">
    <location>
        <begin position="1385"/>
        <end position="1405"/>
    </location>
</feature>
<dbReference type="InterPro" id="IPR000904">
    <property type="entry name" value="Sec7_dom"/>
</dbReference>
<evidence type="ECO:0000256" key="3">
    <source>
        <dbReference type="ARBA" id="ARBA00004601"/>
    </source>
</evidence>
<feature type="compositionally biased region" description="Polar residues" evidence="11">
    <location>
        <begin position="989"/>
        <end position="1013"/>
    </location>
</feature>
<keyword evidence="14" id="KW-1185">Reference proteome</keyword>
<dbReference type="InterPro" id="IPR046455">
    <property type="entry name" value="Sec7/BIG1-like_C"/>
</dbReference>
<protein>
    <submittedName>
        <fullName evidence="13">Brefeldin A-inhibited guanine nucleotide-exchange protein 2</fullName>
    </submittedName>
</protein>
<evidence type="ECO:0000313" key="13">
    <source>
        <dbReference type="EMBL" id="OQV16895.1"/>
    </source>
</evidence>
<dbReference type="SUPFAM" id="SSF48371">
    <property type="entry name" value="ARM repeat"/>
    <property type="match status" value="1"/>
</dbReference>
<dbReference type="PANTHER" id="PTHR10663">
    <property type="entry name" value="GUANYL-NUCLEOTIDE EXCHANGE FACTOR"/>
    <property type="match status" value="1"/>
</dbReference>
<evidence type="ECO:0000256" key="7">
    <source>
        <dbReference type="ARBA" id="ARBA00022658"/>
    </source>
</evidence>
<evidence type="ECO:0000256" key="6">
    <source>
        <dbReference type="ARBA" id="ARBA00022553"/>
    </source>
</evidence>
<keyword evidence="9" id="KW-0333">Golgi apparatus</keyword>
<keyword evidence="5" id="KW-0963">Cytoplasm</keyword>
<dbReference type="GO" id="GO:0032012">
    <property type="term" value="P:regulation of ARF protein signal transduction"/>
    <property type="evidence" value="ECO:0007669"/>
    <property type="project" value="InterPro"/>
</dbReference>
<evidence type="ECO:0000256" key="5">
    <source>
        <dbReference type="ARBA" id="ARBA00022490"/>
    </source>
</evidence>
<dbReference type="PANTHER" id="PTHR10663:SF375">
    <property type="entry name" value="LD29171P"/>
    <property type="match status" value="1"/>
</dbReference>
<dbReference type="InterPro" id="IPR023394">
    <property type="entry name" value="Sec7_C_sf"/>
</dbReference>
<dbReference type="EMBL" id="MTYJ01000069">
    <property type="protein sequence ID" value="OQV16895.1"/>
    <property type="molecule type" value="Genomic_DNA"/>
</dbReference>
<accession>A0A1W0WNV7</accession>
<evidence type="ECO:0000256" key="9">
    <source>
        <dbReference type="ARBA" id="ARBA00023034"/>
    </source>
</evidence>
<dbReference type="Pfam" id="PF20252">
    <property type="entry name" value="BIG2_C"/>
    <property type="match status" value="1"/>
</dbReference>
<sequence length="2157" mass="243208">MERVHPRRSGSSSNSRKERHHQSRSTDRWSQSPFPNQDAGVHLKLEKLADGFSEMKKTFTQLLGNFDFNNCGVSASEELLEKLETVGLGGKSLREIGCAIIERDPHYACMEKVFDDLWLFGFTRVLRLSIKLQEASTSAELSTALGAWRKAFINNWIGALYKIQDTLQLYKDPRSTLQFIPSFENSIPPGYHATTEAGGISYRLPMCYLLRDIALCLARAYGYEDKEMEGVFMERAYIFNVGISGRRYKDAWEHYMRIDNPIMGKPKPVRNRSPVMIYNGAGEERSFAAVAAGINGDLSATPPMNDNDQWTRRATSVPLVVASASPEEPVSRESTSSLRRDSYGPVTATLDDLAVLKPFVFRNSFLEGLVRGAENQGLISVTEKETMSEGDIAAFVDVLLQDYGIAMAAGPTRSPLPVPQGQGAVGRNMFLSRALETILEEREIKRSQHLQLKKACESALEEIKNDSRNISDQHKNQNASSALPLPKALSSFGDTDRYFLPFELALQSRQSKFAILSLDCLQKLIAYGHFSGSKVDATNASRKLIDRLVEVVCDCFNNGRAEDAVQLQIVKLLLTIIASNHVEVHGETLLLVIKTCFNIHLFSREDVTEQTASGSLVQMINRILSRMEEQSEGTSMHSESLRARSVSKVSDPDSDRGAVDSPILPNGTGSPDGIVDPDVADLVESMLKRVVEEAEGPSANQEPPSSRSVSVPPSPRPRLRGASVDGISIRSVDSSEDLTGEKRPAGKHCTVWEKDAYNVFRSLCKLSMKPFKEPADTKAVDYRSKVLSLKLIHSMLQNSGPVFRSHPMFIDAIKKYLCVSISKNGVSTASEVFRLSLSIFVELLDKFKTFLKMQMEVFFRDIFLNVLESSSTSFTNKWTLMEALSKICSDAQCVVDLYVNYDCDLTAANLFARIVQDLTKIAQGVQSVDPGVNPSDLRRMRIKGYQCVVSILHCMVEWSRDLYTNPHLTNSAAADGDRSGSEEPDKGQMSRNSSSPSLGAAPTTGNKPSSDSPSHLEERKLQKEIVEQGIDIFNKKPKKGLQFLHEHGLVGVSSWDTATFLQQEERLDKTQVGDFLSEPDPYSRDIMHAYIDQMEFGGKDIVQALRIFLDGFRLPGEAQKIDRLMEKFASRYCENNPDLGIFASADTAYVLAYSIIMLTTDLHSPQVKTKMTREQYIKMNRGINDQKDLPEDYLSKIFHEISEHEIKMKTAPPPKPKQQNHAAFNPKQRKMIYNAEMVQVGQAAKVLMENVSHVQAAFTSAKHSEHVRPMFKICWTPFLATFSLGLQDSDDPVINQACLEGFRYAIRVACIFHMALERDAYVQALARFTLLTASSPLSEMKAKNVDTIKTLISVAHTDGNYLEHCWLDILKCVSQLELAQLIGSGGSKSKSGSSHPSLNRGGKGPVLANSDSIMFFDHEIWKGKMDQQRLASLHESMEEARSQSMVVAVDRIFTTSIILDGDAIVHFVRALCQVSMEELMSPSHPRMFSLQKIVEISYYNMDRIRLQWSRIWQVLGEHFNQVGCKHNEEIACFAIDSLRQLSMKFLEKGEFAHFRFQKDFLRPFEHIMKTNRSPVIRDMIVHCVTQMVSSKPGNIKSGWKNIFSVLHHAAADHDSDLVELSFSTTTKIITQYFNLYFTNIIESFQDSVKCLAEFACNGNFPDVSMEAIRLIRMCAKYVDERPQIFQEHALDFEDKSDGKERVWVKGWFPILLGLSVIVNRCKLDVRTRALTVLFEIMKTFGHSFRPDWWKDLFQVLFRLFDDLKLPQNHMEKAEWMTTTCSHALFSIVDVMTQYFDVLGCLLLDDVYGQLKWCITQDNEQLARSGTNCLENLILTSGEKFDTEVWKRTCGTLGSVLKFTLPTELVEFVPKEPVSNHVGGDGHHEGFSRQSSRMDNRNGDAMEQAFANRRQSNRTSVTENPMFSRAVAKCTVQLELIQAVDNIVFFPAFSKKEDTEFLTIAHTGVRPTLDEPSETSRTGMYPYMSSEQLLDLVRSLLEIHNFCKSFDLNDDLKLKLSESSFRSKKGFSGLLIQETHSLTCAIRMLFRLYCDPHREDARKSAEDMLLSLCRDAIGYFCTLPSEVYRDAWRGVIILILVKIGRLDNDKFRRHASALYQNVCQVLTVVHLSGEVKNLLRWFFVRCGETFHIIDDTTSPHSL</sequence>
<comment type="subcellular location">
    <subcellularLocation>
        <location evidence="2">Cytoplasm</location>
        <location evidence="2">Perinuclear region</location>
    </subcellularLocation>
    <subcellularLocation>
        <location evidence="3">Golgi apparatus</location>
        <location evidence="3">trans-Golgi network</location>
    </subcellularLocation>
    <subcellularLocation>
        <location evidence="1">Membrane</location>
    </subcellularLocation>
</comment>